<dbReference type="MEROPS" id="M03.007"/>
<organism evidence="9 10">
    <name type="scientific">Leuconostoc citreum (strain KM20)</name>
    <dbReference type="NCBI Taxonomy" id="349519"/>
    <lineage>
        <taxon>Bacteria</taxon>
        <taxon>Bacillati</taxon>
        <taxon>Bacillota</taxon>
        <taxon>Bacilli</taxon>
        <taxon>Lactobacillales</taxon>
        <taxon>Lactobacillaceae</taxon>
        <taxon>Leuconostoc</taxon>
    </lineage>
</organism>
<reference evidence="9 10" key="1">
    <citation type="journal article" date="2008" name="J. Bacteriol.">
        <title>Complete genome sequence of Leuconostoc citreum KM20.</title>
        <authorList>
            <person name="Kim J.F."/>
            <person name="Jeong H."/>
            <person name="Lee J.-S."/>
            <person name="Choi S.-H."/>
            <person name="Ha M."/>
            <person name="Hur C.-G."/>
            <person name="Kim J.-S."/>
            <person name="Lee S."/>
            <person name="Park H.-S."/>
            <person name="Park Y.-H."/>
            <person name="Oh T.K."/>
        </authorList>
    </citation>
    <scope>NUCLEOTIDE SEQUENCE [LARGE SCALE GENOMIC DNA]</scope>
    <source>
        <strain evidence="9 10">KM20</strain>
    </source>
</reference>
<protein>
    <recommendedName>
        <fullName evidence="6">Oligopeptidase F</fullName>
        <ecNumber evidence="6">3.4.24.-</ecNumber>
    </recommendedName>
</protein>
<dbReference type="KEGG" id="lci:LCK_00349"/>
<sequence length="605" mass="68861">MKQQVLISNNMPQIKRHEVPTALTWDLTTIFSSDEAWEKTFQKVHESAQNMTRFVGHVGDSADMLQAALVADLSLERLLEKVYVYAHQIYDQDTTNQQYAAFNARVQALWAEVSEATAYFQPEVLRIPDTVLAEYLATPGLEPFSHLFDTIRLQKPHTLPVEQEALLAGASDIFNASENTFGVLDNSDLSFGDVHTETGELVPLTNGLYSLLLESQSRDLRQEAFDTLYDSYISFQNTFASTLSSHVKGHNFLAKARHYDSAREAAILPHGLPTTVFETLRKSVNDHLPLLHRFVSLRRQVLGVEDVHSYDLYVPLVDDVTFDVSYDKAQDIVIKALAPLGEDYVRIVQRAFDERWIDVVENKGKRTGAYSSGAYDTNPFILLNWQDNLNNVYTLAHELGHSVHSYLTRHTQPYHYGDYPIFLAEIASTTNESLLTDYLLKTNHDPKVQAYVLNQYLDGFKGTVFRQTQFAEFEDWIHQQAAEGEALTADKMSSYYGELNQKYYGPDLFPDEAIAYEWARIPHFYYNYYVYQYATGEAAATTLADRIINHDGANDYKNYLRAGASDYPLNVIGKAGVDMSQSDYLNQAFHVFETRLNQLEKLLAN</sequence>
<dbReference type="AlphaFoldDB" id="B1MXD0"/>
<proteinExistence type="inferred from homology"/>
<comment type="function">
    <text evidence="6">Has oligopeptidase activity and degrades a variety of small bioactive peptides.</text>
</comment>
<dbReference type="OrthoDB" id="9766487at2"/>
<dbReference type="Pfam" id="PF01432">
    <property type="entry name" value="Peptidase_M3"/>
    <property type="match status" value="1"/>
</dbReference>
<evidence type="ECO:0000313" key="9">
    <source>
        <dbReference type="EMBL" id="ACA82182.1"/>
    </source>
</evidence>
<dbReference type="PANTHER" id="PTHR11804">
    <property type="entry name" value="PROTEASE M3 THIMET OLIGOPEPTIDASE-RELATED"/>
    <property type="match status" value="1"/>
</dbReference>
<evidence type="ECO:0000256" key="5">
    <source>
        <dbReference type="ARBA" id="ARBA00023049"/>
    </source>
</evidence>
<keyword evidence="1 6" id="KW-0645">Protease</keyword>
<dbReference type="InterPro" id="IPR045090">
    <property type="entry name" value="Pept_M3A_M3B"/>
</dbReference>
<keyword evidence="3 6" id="KW-0378">Hydrolase</keyword>
<evidence type="ECO:0000313" key="10">
    <source>
        <dbReference type="Proteomes" id="UP000002166"/>
    </source>
</evidence>
<dbReference type="Proteomes" id="UP000002166">
    <property type="component" value="Chromosome"/>
</dbReference>
<gene>
    <name evidence="9" type="primary">pepF2</name>
    <name evidence="9" type="ordered locus">LCK_00349</name>
</gene>
<dbReference type="Gene3D" id="1.20.140.70">
    <property type="entry name" value="Oligopeptidase f, N-terminal domain"/>
    <property type="match status" value="1"/>
</dbReference>
<feature type="domain" description="Peptidase M3A/M3B catalytic" evidence="7">
    <location>
        <begin position="211"/>
        <end position="589"/>
    </location>
</feature>
<dbReference type="HOGENOM" id="CLU_021290_2_0_9"/>
<dbReference type="InterPro" id="IPR001567">
    <property type="entry name" value="Pept_M3A_M3B_dom"/>
</dbReference>
<evidence type="ECO:0000256" key="6">
    <source>
        <dbReference type="RuleBase" id="RU368091"/>
    </source>
</evidence>
<dbReference type="InterPro" id="IPR004438">
    <property type="entry name" value="Peptidase_M3B"/>
</dbReference>
<dbReference type="GO" id="GO:0004222">
    <property type="term" value="F:metalloendopeptidase activity"/>
    <property type="evidence" value="ECO:0007669"/>
    <property type="project" value="UniProtKB-UniRule"/>
</dbReference>
<dbReference type="GO" id="GO:0046872">
    <property type="term" value="F:metal ion binding"/>
    <property type="evidence" value="ECO:0007669"/>
    <property type="project" value="UniProtKB-UniRule"/>
</dbReference>
<evidence type="ECO:0000256" key="4">
    <source>
        <dbReference type="ARBA" id="ARBA00022833"/>
    </source>
</evidence>
<keyword evidence="10" id="KW-1185">Reference proteome</keyword>
<dbReference type="GO" id="GO:0006518">
    <property type="term" value="P:peptide metabolic process"/>
    <property type="evidence" value="ECO:0007669"/>
    <property type="project" value="TreeGrafter"/>
</dbReference>
<dbReference type="InterPro" id="IPR042088">
    <property type="entry name" value="OligoPept_F_C"/>
</dbReference>
<accession>B1MXD0</accession>
<comment type="cofactor">
    <cofactor evidence="6">
        <name>Zn(2+)</name>
        <dbReference type="ChEBI" id="CHEBI:29105"/>
    </cofactor>
    <text evidence="6">Binds 1 zinc ion.</text>
</comment>
<dbReference type="Gene3D" id="1.10.1370.20">
    <property type="entry name" value="Oligoendopeptidase f, C-terminal domain"/>
    <property type="match status" value="1"/>
</dbReference>
<dbReference type="Pfam" id="PF08439">
    <property type="entry name" value="Peptidase_M3_N"/>
    <property type="match status" value="1"/>
</dbReference>
<dbReference type="Gene3D" id="1.10.287.830">
    <property type="entry name" value="putative peptidase helix hairpin domain like"/>
    <property type="match status" value="1"/>
</dbReference>
<evidence type="ECO:0000259" key="8">
    <source>
        <dbReference type="Pfam" id="PF08439"/>
    </source>
</evidence>
<evidence type="ECO:0000256" key="1">
    <source>
        <dbReference type="ARBA" id="ARBA00022670"/>
    </source>
</evidence>
<dbReference type="EMBL" id="DQ489736">
    <property type="protein sequence ID" value="ACA82182.1"/>
    <property type="molecule type" value="Genomic_DNA"/>
</dbReference>
<dbReference type="InterPro" id="IPR013647">
    <property type="entry name" value="OligopepF_N_dom"/>
</dbReference>
<keyword evidence="5 6" id="KW-0482">Metalloprotease</keyword>
<dbReference type="PANTHER" id="PTHR11804:SF84">
    <property type="entry name" value="SACCHAROLYSIN"/>
    <property type="match status" value="1"/>
</dbReference>
<evidence type="ECO:0000256" key="2">
    <source>
        <dbReference type="ARBA" id="ARBA00022723"/>
    </source>
</evidence>
<dbReference type="SUPFAM" id="SSF55486">
    <property type="entry name" value="Metalloproteases ('zincins'), catalytic domain"/>
    <property type="match status" value="1"/>
</dbReference>
<dbReference type="CDD" id="cd09608">
    <property type="entry name" value="M3B_PepF"/>
    <property type="match status" value="1"/>
</dbReference>
<name>B1MXD0_LEUCK</name>
<keyword evidence="2 6" id="KW-0479">Metal-binding</keyword>
<dbReference type="NCBIfam" id="TIGR00181">
    <property type="entry name" value="pepF"/>
    <property type="match status" value="1"/>
</dbReference>
<dbReference type="STRING" id="349519.LCK_00349"/>
<evidence type="ECO:0000259" key="7">
    <source>
        <dbReference type="Pfam" id="PF01432"/>
    </source>
</evidence>
<evidence type="ECO:0000256" key="3">
    <source>
        <dbReference type="ARBA" id="ARBA00022801"/>
    </source>
</evidence>
<dbReference type="GO" id="GO:0006508">
    <property type="term" value="P:proteolysis"/>
    <property type="evidence" value="ECO:0007669"/>
    <property type="project" value="UniProtKB-KW"/>
</dbReference>
<dbReference type="eggNOG" id="COG1164">
    <property type="taxonomic scope" value="Bacteria"/>
</dbReference>
<feature type="domain" description="Oligopeptidase F N-terminal" evidence="8">
    <location>
        <begin position="123"/>
        <end position="191"/>
    </location>
</feature>
<keyword evidence="4 6" id="KW-0862">Zinc</keyword>
<comment type="similarity">
    <text evidence="6">Belongs to the peptidase M3B family.</text>
</comment>
<dbReference type="EC" id="3.4.24.-" evidence="6"/>